<feature type="modified residue" description="Phosphohistidine" evidence="20">
    <location>
        <position position="635"/>
    </location>
</feature>
<dbReference type="PANTHER" id="PTHR45339:SF1">
    <property type="entry name" value="HYBRID SIGNAL TRANSDUCTION HISTIDINE KINASE J"/>
    <property type="match status" value="1"/>
</dbReference>
<evidence type="ECO:0000256" key="10">
    <source>
        <dbReference type="ARBA" id="ARBA00022777"/>
    </source>
</evidence>
<keyword evidence="7" id="KW-0812">Transmembrane</keyword>
<evidence type="ECO:0000256" key="4">
    <source>
        <dbReference type="ARBA" id="ARBA00022475"/>
    </source>
</evidence>
<keyword evidence="26" id="KW-1185">Reference proteome</keyword>
<accession>A0A840LB65</accession>
<dbReference type="SMART" id="SM00387">
    <property type="entry name" value="HATPase_c"/>
    <property type="match status" value="1"/>
</dbReference>
<dbReference type="GO" id="GO:0005886">
    <property type="term" value="C:plasma membrane"/>
    <property type="evidence" value="ECO:0007669"/>
    <property type="project" value="UniProtKB-SubCell"/>
</dbReference>
<evidence type="ECO:0000256" key="2">
    <source>
        <dbReference type="ARBA" id="ARBA00004651"/>
    </source>
</evidence>
<dbReference type="RefSeq" id="WP_184302246.1">
    <property type="nucleotide sequence ID" value="NZ_JACHLP010000007.1"/>
</dbReference>
<evidence type="ECO:0000259" key="23">
    <source>
        <dbReference type="PROSITE" id="PS50110"/>
    </source>
</evidence>
<dbReference type="FunFam" id="3.30.565.10:FF:000010">
    <property type="entry name" value="Sensor histidine kinase RcsC"/>
    <property type="match status" value="1"/>
</dbReference>
<evidence type="ECO:0000259" key="22">
    <source>
        <dbReference type="PROSITE" id="PS50109"/>
    </source>
</evidence>
<keyword evidence="4" id="KW-1003">Cell membrane</keyword>
<gene>
    <name evidence="25" type="ORF">HNP55_003517</name>
</gene>
<dbReference type="PANTHER" id="PTHR45339">
    <property type="entry name" value="HYBRID SIGNAL TRANSDUCTION HISTIDINE KINASE J"/>
    <property type="match status" value="1"/>
</dbReference>
<feature type="domain" description="HPt" evidence="24">
    <location>
        <begin position="596"/>
        <end position="701"/>
    </location>
</feature>
<dbReference type="PROSITE" id="PS50109">
    <property type="entry name" value="HIS_KIN"/>
    <property type="match status" value="1"/>
</dbReference>
<feature type="modified residue" description="4-aspartylphosphate" evidence="21">
    <location>
        <position position="484"/>
    </location>
</feature>
<keyword evidence="15" id="KW-0472">Membrane</keyword>
<keyword evidence="8" id="KW-0732">Signal</keyword>
<keyword evidence="13" id="KW-0902">Two-component regulatory system</keyword>
<dbReference type="Pfam" id="PF02518">
    <property type="entry name" value="HATPase_c"/>
    <property type="match status" value="1"/>
</dbReference>
<evidence type="ECO:0000256" key="12">
    <source>
        <dbReference type="ARBA" id="ARBA00022989"/>
    </source>
</evidence>
<evidence type="ECO:0000256" key="18">
    <source>
        <dbReference type="ARBA" id="ARBA00068150"/>
    </source>
</evidence>
<evidence type="ECO:0000256" key="7">
    <source>
        <dbReference type="ARBA" id="ARBA00022692"/>
    </source>
</evidence>
<evidence type="ECO:0000256" key="17">
    <source>
        <dbReference type="ARBA" id="ARBA00064003"/>
    </source>
</evidence>
<comment type="subunit">
    <text evidence="17">At low DSF concentrations, interacts with RpfF.</text>
</comment>
<dbReference type="GO" id="GO:0005524">
    <property type="term" value="F:ATP binding"/>
    <property type="evidence" value="ECO:0007669"/>
    <property type="project" value="UniProtKB-KW"/>
</dbReference>
<dbReference type="PROSITE" id="PS50110">
    <property type="entry name" value="RESPONSE_REGULATORY"/>
    <property type="match status" value="2"/>
</dbReference>
<proteinExistence type="predicted"/>
<feature type="domain" description="Response regulatory" evidence="23">
    <location>
        <begin position="430"/>
        <end position="551"/>
    </location>
</feature>
<dbReference type="Gene3D" id="1.20.120.160">
    <property type="entry name" value="HPT domain"/>
    <property type="match status" value="1"/>
</dbReference>
<dbReference type="CDD" id="cd19920">
    <property type="entry name" value="REC_PA4781-like"/>
    <property type="match status" value="1"/>
</dbReference>
<feature type="modified residue" description="4-aspartylphosphate" evidence="21">
    <location>
        <position position="76"/>
    </location>
</feature>
<keyword evidence="5 21" id="KW-0597">Phosphoprotein</keyword>
<dbReference type="SUPFAM" id="SSF55874">
    <property type="entry name" value="ATPase domain of HSP90 chaperone/DNA topoisomerase II/histidine kinase"/>
    <property type="match status" value="1"/>
</dbReference>
<feature type="domain" description="Response regulatory" evidence="23">
    <location>
        <begin position="27"/>
        <end position="143"/>
    </location>
</feature>
<dbReference type="InterPro" id="IPR001789">
    <property type="entry name" value="Sig_transdc_resp-reg_receiver"/>
</dbReference>
<evidence type="ECO:0000259" key="24">
    <source>
        <dbReference type="PROSITE" id="PS50894"/>
    </source>
</evidence>
<dbReference type="PRINTS" id="PR00344">
    <property type="entry name" value="BCTRLSENSOR"/>
</dbReference>
<dbReference type="Gene3D" id="3.30.565.10">
    <property type="entry name" value="Histidine kinase-like ATPase, C-terminal domain"/>
    <property type="match status" value="1"/>
</dbReference>
<dbReference type="InterPro" id="IPR004358">
    <property type="entry name" value="Sig_transdc_His_kin-like_C"/>
</dbReference>
<dbReference type="Gene3D" id="1.10.287.130">
    <property type="match status" value="1"/>
</dbReference>
<evidence type="ECO:0000256" key="8">
    <source>
        <dbReference type="ARBA" id="ARBA00022729"/>
    </source>
</evidence>
<dbReference type="PROSITE" id="PS50894">
    <property type="entry name" value="HPT"/>
    <property type="match status" value="1"/>
</dbReference>
<evidence type="ECO:0000256" key="11">
    <source>
        <dbReference type="ARBA" id="ARBA00022840"/>
    </source>
</evidence>
<dbReference type="GO" id="GO:0000155">
    <property type="term" value="F:phosphorelay sensor kinase activity"/>
    <property type="evidence" value="ECO:0007669"/>
    <property type="project" value="InterPro"/>
</dbReference>
<evidence type="ECO:0000256" key="19">
    <source>
        <dbReference type="ARBA" id="ARBA00070152"/>
    </source>
</evidence>
<sequence length="768" mass="83201">MSATAPLPASPGPALPAEPEQLLDGADILVVDDNPNNLKLLRSVLQEQGVRVRLATSGEMALKSALARPPQLILLDIQMPGIDGFETCLRLKREVACAEIPVIFLSALSDGSDVLKGFSCGGADFVSKPFQAEVLLARILTQLRIARFRQALQLENLERRRAEIAAQNASQLKSEFLANMSHEIRTPMNAIIGMAYLALRTELDPQQRDYVQKISQASQHLLGLLNDILDFSKIEAGRLDVERVGFNLHAVTNHVLSVIKERAEAKRLKLVFELPPELPVLLLGDPLRLGQVLINYASNAVKFTEQGGVSLRVRALQEDEQEVLLRFEVEDTGIGLSPEQQERLFQSFSQADASITRKFGGTGLGLAICKALVTLMGGEVGVESELGRGSCFWFTARFGRDEAAGQGQPGPLASSDSKTLERLAERRGARVLLVEDNEFNQQIALELLRDAGLAVDLAEHGQQALDRLAASLSEGRPYELVLMDMQMPVMDGISATRQLRQDPAWAELPVVAMTANAMPADRARCLDAGMVDFVAKPIQPQELWLTLLRHLPPRSVTGPAPPPPQPALAPPPPRLQALARDCGLDLAKGLGHTLGKVALLEDLLRRLLSGQAGVFAELRVALAQGDLAKAERLAHSFKAVAGSVGALALQDAAQTLESLAAAASPLAGFEAPLQRAEQLQAQLLRALQDYFQHQDPPPQAAAEPGDDEALRARMLALLRQDDAFAGELLQGQGERFQRLLGQDFAAFRQALESYELGRALALLEQGAA</sequence>
<keyword evidence="6" id="KW-0808">Transferase</keyword>
<dbReference type="InterPro" id="IPR036641">
    <property type="entry name" value="HPT_dom_sf"/>
</dbReference>
<evidence type="ECO:0000256" key="9">
    <source>
        <dbReference type="ARBA" id="ARBA00022741"/>
    </source>
</evidence>
<dbReference type="InterPro" id="IPR036890">
    <property type="entry name" value="HATPase_C_sf"/>
</dbReference>
<evidence type="ECO:0000256" key="14">
    <source>
        <dbReference type="ARBA" id="ARBA00023026"/>
    </source>
</evidence>
<dbReference type="SUPFAM" id="SSF47226">
    <property type="entry name" value="Histidine-containing phosphotransfer domain, HPT domain"/>
    <property type="match status" value="1"/>
</dbReference>
<comment type="function">
    <text evidence="16">Member of the two-component regulatory system BvgS/BvgA. Phosphorylates BvgA via a four-step phosphorelay in response to environmental signals.</text>
</comment>
<keyword evidence="10 25" id="KW-0418">Kinase</keyword>
<dbReference type="SUPFAM" id="SSF47384">
    <property type="entry name" value="Homodimeric domain of signal transducing histidine kinase"/>
    <property type="match status" value="1"/>
</dbReference>
<dbReference type="AlphaFoldDB" id="A0A840LB65"/>
<protein>
    <recommendedName>
        <fullName evidence="18">Sensory/regulatory protein RpfC</fullName>
        <ecNumber evidence="3">2.7.13.3</ecNumber>
    </recommendedName>
    <alternativeName>
        <fullName evidence="19">Virulence sensor protein BvgS</fullName>
    </alternativeName>
</protein>
<keyword evidence="12" id="KW-1133">Transmembrane helix</keyword>
<comment type="subcellular location">
    <subcellularLocation>
        <location evidence="2">Cell membrane</location>
        <topology evidence="2">Multi-pass membrane protein</topology>
    </subcellularLocation>
</comment>
<evidence type="ECO:0000256" key="1">
    <source>
        <dbReference type="ARBA" id="ARBA00000085"/>
    </source>
</evidence>
<dbReference type="EC" id="2.7.13.3" evidence="3"/>
<dbReference type="Gene3D" id="3.40.50.2300">
    <property type="match status" value="2"/>
</dbReference>
<dbReference type="Pfam" id="PF01627">
    <property type="entry name" value="Hpt"/>
    <property type="match status" value="1"/>
</dbReference>
<dbReference type="InterPro" id="IPR011006">
    <property type="entry name" value="CheY-like_superfamily"/>
</dbReference>
<dbReference type="InterPro" id="IPR008207">
    <property type="entry name" value="Sig_transdc_His_kin_Hpt_dom"/>
</dbReference>
<keyword evidence="14" id="KW-0843">Virulence</keyword>
<reference evidence="25 26" key="1">
    <citation type="submission" date="2020-08" db="EMBL/GenBank/DDBJ databases">
        <title>Functional genomics of gut bacteria from endangered species of beetles.</title>
        <authorList>
            <person name="Carlos-Shanley C."/>
        </authorList>
    </citation>
    <scope>NUCLEOTIDE SEQUENCE [LARGE SCALE GENOMIC DNA]</scope>
    <source>
        <strain evidence="25 26">S00239</strain>
    </source>
</reference>
<name>A0A840LB65_9BURK</name>
<dbReference type="InterPro" id="IPR003661">
    <property type="entry name" value="HisK_dim/P_dom"/>
</dbReference>
<dbReference type="SMART" id="SM00388">
    <property type="entry name" value="HisKA"/>
    <property type="match status" value="1"/>
</dbReference>
<evidence type="ECO:0000256" key="15">
    <source>
        <dbReference type="ARBA" id="ARBA00023136"/>
    </source>
</evidence>
<comment type="catalytic activity">
    <reaction evidence="1">
        <text>ATP + protein L-histidine = ADP + protein N-phospho-L-histidine.</text>
        <dbReference type="EC" id="2.7.13.3"/>
    </reaction>
</comment>
<evidence type="ECO:0000256" key="6">
    <source>
        <dbReference type="ARBA" id="ARBA00022679"/>
    </source>
</evidence>
<dbReference type="CDD" id="cd00082">
    <property type="entry name" value="HisKA"/>
    <property type="match status" value="1"/>
</dbReference>
<organism evidence="25 26">
    <name type="scientific">Roseateles oligotrophus</name>
    <dbReference type="NCBI Taxonomy" id="1769250"/>
    <lineage>
        <taxon>Bacteria</taxon>
        <taxon>Pseudomonadati</taxon>
        <taxon>Pseudomonadota</taxon>
        <taxon>Betaproteobacteria</taxon>
        <taxon>Burkholderiales</taxon>
        <taxon>Sphaerotilaceae</taxon>
        <taxon>Roseateles</taxon>
    </lineage>
</organism>
<keyword evidence="11" id="KW-0067">ATP-binding</keyword>
<keyword evidence="9" id="KW-0547">Nucleotide-binding</keyword>
<evidence type="ECO:0000256" key="13">
    <source>
        <dbReference type="ARBA" id="ARBA00023012"/>
    </source>
</evidence>
<dbReference type="EMBL" id="JACHLP010000007">
    <property type="protein sequence ID" value="MBB4844971.1"/>
    <property type="molecule type" value="Genomic_DNA"/>
</dbReference>
<dbReference type="CDD" id="cd16922">
    <property type="entry name" value="HATPase_EvgS-ArcB-TorS-like"/>
    <property type="match status" value="1"/>
</dbReference>
<dbReference type="Pfam" id="PF00072">
    <property type="entry name" value="Response_reg"/>
    <property type="match status" value="2"/>
</dbReference>
<evidence type="ECO:0000256" key="21">
    <source>
        <dbReference type="PROSITE-ProRule" id="PRU00169"/>
    </source>
</evidence>
<dbReference type="Pfam" id="PF00512">
    <property type="entry name" value="HisKA"/>
    <property type="match status" value="1"/>
</dbReference>
<dbReference type="FunFam" id="1.10.287.130:FF:000002">
    <property type="entry name" value="Two-component osmosensing histidine kinase"/>
    <property type="match status" value="1"/>
</dbReference>
<dbReference type="SUPFAM" id="SSF52172">
    <property type="entry name" value="CheY-like"/>
    <property type="match status" value="2"/>
</dbReference>
<dbReference type="SMART" id="SM00448">
    <property type="entry name" value="REC"/>
    <property type="match status" value="2"/>
</dbReference>
<evidence type="ECO:0000256" key="3">
    <source>
        <dbReference type="ARBA" id="ARBA00012438"/>
    </source>
</evidence>
<evidence type="ECO:0000256" key="5">
    <source>
        <dbReference type="ARBA" id="ARBA00022553"/>
    </source>
</evidence>
<evidence type="ECO:0000256" key="20">
    <source>
        <dbReference type="PROSITE-ProRule" id="PRU00110"/>
    </source>
</evidence>
<dbReference type="Proteomes" id="UP000562027">
    <property type="component" value="Unassembled WGS sequence"/>
</dbReference>
<feature type="domain" description="Histidine kinase" evidence="22">
    <location>
        <begin position="179"/>
        <end position="400"/>
    </location>
</feature>
<dbReference type="CDD" id="cd17546">
    <property type="entry name" value="REC_hyHK_CKI1_RcsC-like"/>
    <property type="match status" value="1"/>
</dbReference>
<comment type="caution">
    <text evidence="25">The sequence shown here is derived from an EMBL/GenBank/DDBJ whole genome shotgun (WGS) entry which is preliminary data.</text>
</comment>
<dbReference type="InterPro" id="IPR005467">
    <property type="entry name" value="His_kinase_dom"/>
</dbReference>
<evidence type="ECO:0000313" key="25">
    <source>
        <dbReference type="EMBL" id="MBB4844971.1"/>
    </source>
</evidence>
<dbReference type="InterPro" id="IPR003594">
    <property type="entry name" value="HATPase_dom"/>
</dbReference>
<evidence type="ECO:0000256" key="16">
    <source>
        <dbReference type="ARBA" id="ARBA00058004"/>
    </source>
</evidence>
<dbReference type="InterPro" id="IPR036097">
    <property type="entry name" value="HisK_dim/P_sf"/>
</dbReference>
<evidence type="ECO:0000313" key="26">
    <source>
        <dbReference type="Proteomes" id="UP000562027"/>
    </source>
</evidence>